<dbReference type="GO" id="GO:0051726">
    <property type="term" value="P:regulation of cell cycle"/>
    <property type="evidence" value="ECO:0007669"/>
    <property type="project" value="TreeGrafter"/>
</dbReference>
<reference evidence="4" key="1">
    <citation type="submission" date="2022-07" db="EMBL/GenBank/DDBJ databases">
        <title>Phylogenomic reconstructions and comparative analyses of Kickxellomycotina fungi.</title>
        <authorList>
            <person name="Reynolds N.K."/>
            <person name="Stajich J.E."/>
            <person name="Barry K."/>
            <person name="Grigoriev I.V."/>
            <person name="Crous P."/>
            <person name="Smith M.E."/>
        </authorList>
    </citation>
    <scope>NUCLEOTIDE SEQUENCE</scope>
    <source>
        <strain evidence="4">NBRC 32514</strain>
    </source>
</reference>
<dbReference type="AlphaFoldDB" id="A0A9W8CRD4"/>
<proteinExistence type="predicted"/>
<accession>A0A9W8CRD4</accession>
<keyword evidence="5" id="KW-1185">Reference proteome</keyword>
<keyword evidence="2" id="KW-0539">Nucleus</keyword>
<comment type="caution">
    <text evidence="4">The sequence shown here is derived from an EMBL/GenBank/DDBJ whole genome shotgun (WGS) entry which is preliminary data.</text>
</comment>
<feature type="compositionally biased region" description="Basic and acidic residues" evidence="3">
    <location>
        <begin position="120"/>
        <end position="129"/>
    </location>
</feature>
<dbReference type="Pfam" id="PF05965">
    <property type="entry name" value="FYRC"/>
    <property type="match status" value="1"/>
</dbReference>
<dbReference type="InterPro" id="IPR003889">
    <property type="entry name" value="FYrich_C"/>
</dbReference>
<feature type="region of interest" description="Disordered" evidence="3">
    <location>
        <begin position="290"/>
        <end position="335"/>
    </location>
</feature>
<dbReference type="EMBL" id="JANBOJ010000099">
    <property type="protein sequence ID" value="KAJ1722694.1"/>
    <property type="molecule type" value="Genomic_DNA"/>
</dbReference>
<dbReference type="PROSITE" id="PS51543">
    <property type="entry name" value="FYRC"/>
    <property type="match status" value="1"/>
</dbReference>
<dbReference type="SMART" id="SM00541">
    <property type="entry name" value="FYRN"/>
    <property type="match status" value="1"/>
</dbReference>
<dbReference type="InterPro" id="IPR040092">
    <property type="entry name" value="TBRG1"/>
</dbReference>
<dbReference type="PROSITE" id="PS51542">
    <property type="entry name" value="FYRN"/>
    <property type="match status" value="1"/>
</dbReference>
<evidence type="ECO:0000313" key="4">
    <source>
        <dbReference type="EMBL" id="KAJ1722694.1"/>
    </source>
</evidence>
<evidence type="ECO:0000256" key="3">
    <source>
        <dbReference type="SAM" id="MobiDB-lite"/>
    </source>
</evidence>
<comment type="subcellular location">
    <subcellularLocation>
        <location evidence="1">Nucleus</location>
    </subcellularLocation>
</comment>
<evidence type="ECO:0000256" key="1">
    <source>
        <dbReference type="ARBA" id="ARBA00004123"/>
    </source>
</evidence>
<dbReference type="PANTHER" id="PTHR22715">
    <property type="entry name" value="TRANSFORMING GROWTH FACTOR BETA REGULATED GENE 1"/>
    <property type="match status" value="1"/>
</dbReference>
<feature type="compositionally biased region" description="Low complexity" evidence="3">
    <location>
        <begin position="77"/>
        <end position="91"/>
    </location>
</feature>
<dbReference type="OrthoDB" id="285793at2759"/>
<name>A0A9W8CRD4_9FUNG</name>
<protein>
    <recommendedName>
        <fullName evidence="6">FYR N-terminal domain-containing protein</fullName>
    </recommendedName>
</protein>
<feature type="region of interest" description="Disordered" evidence="3">
    <location>
        <begin position="51"/>
        <end position="136"/>
    </location>
</feature>
<dbReference type="Gene3D" id="3.30.160.360">
    <property type="match status" value="1"/>
</dbReference>
<sequence length="335" mass="36955">MARELTTGVNAALERRERLLKSYQDIKHQLRLIQAENNHFLDMIAETFPEVKDDLSSSSSDSDSDSDDGNDRNNDYGTHTDASDAGDGTAALSRRYRKRHGVSPLATDARMVKRRRRQGKRDDRNDPKPIEPVARDSSGNIIFPMVIGHGVDEVRILSLGTIVSDRDSYHTSRYIWPVGFKSARRYPSMLDGMARCEYTSEILDGGDMPVFQVTAEDMPESPFRASSSSGVWKQVLDVLMANGLGVKTHASGPQMYGLSNLAVTKAIQELEGADKCSKYIMQKWLTPNGSAGVVQPPRRGEDDGLGASIADTSPPVKPPSATTAAFYTDDEENYY</sequence>
<dbReference type="Proteomes" id="UP001149813">
    <property type="component" value="Unassembled WGS sequence"/>
</dbReference>
<dbReference type="Pfam" id="PF05964">
    <property type="entry name" value="FYRN"/>
    <property type="match status" value="1"/>
</dbReference>
<organism evidence="4 5">
    <name type="scientific">Coemansia erecta</name>
    <dbReference type="NCBI Taxonomy" id="147472"/>
    <lineage>
        <taxon>Eukaryota</taxon>
        <taxon>Fungi</taxon>
        <taxon>Fungi incertae sedis</taxon>
        <taxon>Zoopagomycota</taxon>
        <taxon>Kickxellomycotina</taxon>
        <taxon>Kickxellomycetes</taxon>
        <taxon>Kickxellales</taxon>
        <taxon>Kickxellaceae</taxon>
        <taxon>Coemansia</taxon>
    </lineage>
</organism>
<gene>
    <name evidence="4" type="ORF">LPJ53_002907</name>
</gene>
<dbReference type="SMART" id="SM00542">
    <property type="entry name" value="FYRC"/>
    <property type="match status" value="1"/>
</dbReference>
<evidence type="ECO:0000313" key="5">
    <source>
        <dbReference type="Proteomes" id="UP001149813"/>
    </source>
</evidence>
<dbReference type="PANTHER" id="PTHR22715:SF0">
    <property type="entry name" value="TRANSFORMING GROWTH FACTOR BETA REGULATOR 1"/>
    <property type="match status" value="1"/>
</dbReference>
<evidence type="ECO:0000256" key="2">
    <source>
        <dbReference type="ARBA" id="ARBA00023242"/>
    </source>
</evidence>
<dbReference type="GO" id="GO:0005634">
    <property type="term" value="C:nucleus"/>
    <property type="evidence" value="ECO:0007669"/>
    <property type="project" value="UniProtKB-SubCell"/>
</dbReference>
<evidence type="ECO:0008006" key="6">
    <source>
        <dbReference type="Google" id="ProtNLM"/>
    </source>
</evidence>
<dbReference type="InterPro" id="IPR003888">
    <property type="entry name" value="FYrich_N"/>
</dbReference>